<proteinExistence type="predicted"/>
<evidence type="ECO:0000313" key="2">
    <source>
        <dbReference type="Proteomes" id="UP000028493"/>
    </source>
</evidence>
<sequence length="91" mass="10479">MSLYRLIGLTPCGEVDILLGWDNPMSWFFMVIEPESNEPLYSNLYEKNPESLDLAHFQKVFERFGINNVNLSPGHESGLYEALQSDRIANR</sequence>
<dbReference type="EMBL" id="CBSZ010000155">
    <property type="protein sequence ID" value="CDH24094.1"/>
    <property type="molecule type" value="Genomic_DNA"/>
</dbReference>
<protein>
    <submittedName>
        <fullName evidence="1">Uncharacterized protein</fullName>
    </submittedName>
</protein>
<reference evidence="1" key="1">
    <citation type="submission" date="2013-07" db="EMBL/GenBank/DDBJ databases">
        <title>Sub-species coevolution in mutualistic symbiosis.</title>
        <authorList>
            <person name="Murfin K."/>
            <person name="Klassen J."/>
            <person name="Lee M."/>
            <person name="Forst S."/>
            <person name="Stock P."/>
            <person name="Goodrich-Blair H."/>
        </authorList>
    </citation>
    <scope>NUCLEOTIDE SEQUENCE [LARGE SCALE GENOMIC DNA]</scope>
    <source>
        <strain evidence="1">Kraussei Becker Underwood</strain>
    </source>
</reference>
<dbReference type="Proteomes" id="UP000028493">
    <property type="component" value="Unassembled WGS sequence"/>
</dbReference>
<dbReference type="HOGENOM" id="CLU_177001_0_0_6"/>
<dbReference type="AlphaFoldDB" id="A0A077PW70"/>
<comment type="caution">
    <text evidence="1">The sequence shown here is derived from an EMBL/GenBank/DDBJ whole genome shotgun (WGS) entry which is preliminary data.</text>
</comment>
<name>A0A077PW70_XENBV</name>
<accession>A0A077PW70</accession>
<gene>
    <name evidence="1" type="ORF">XBKB1_2380010</name>
</gene>
<organism evidence="1 2">
    <name type="scientific">Xenorhabdus bovienii str. kraussei Becker Underwood</name>
    <dbReference type="NCBI Taxonomy" id="1398204"/>
    <lineage>
        <taxon>Bacteria</taxon>
        <taxon>Pseudomonadati</taxon>
        <taxon>Pseudomonadota</taxon>
        <taxon>Gammaproteobacteria</taxon>
        <taxon>Enterobacterales</taxon>
        <taxon>Morganellaceae</taxon>
        <taxon>Xenorhabdus</taxon>
    </lineage>
</organism>
<evidence type="ECO:0000313" key="1">
    <source>
        <dbReference type="EMBL" id="CDH24094.1"/>
    </source>
</evidence>